<evidence type="ECO:0000313" key="2">
    <source>
        <dbReference type="EMBL" id="KAK4464382.1"/>
    </source>
</evidence>
<name>A0AAV9HUH8_9PEZI</name>
<sequence>MCGQQPTYGSWPPQGNMPAPGPSENRRAAAYSPQPPRQPMARPMVNVAGVHFQPQVLGTQNGPTQHQYTPRSDFTQPSMMPSIYPIYQQPNVPCQVYGTAPVPSVPYAATPYRPGDIAGAPGSANMMGLNQGCPAVQQPIYAMFYQAPGPCGHTTSVRVEADPAVGIGLTESETAAKNAQDGIRNGASDGGEFVPKSNDPYKKYWVQELNGTKVTMQRRVIDRMNVRWVIRDGNFVAVRLDVGATTE</sequence>
<reference evidence="2" key="1">
    <citation type="journal article" date="2023" name="Mol. Phylogenet. Evol.">
        <title>Genome-scale phylogeny and comparative genomics of the fungal order Sordariales.</title>
        <authorList>
            <person name="Hensen N."/>
            <person name="Bonometti L."/>
            <person name="Westerberg I."/>
            <person name="Brannstrom I.O."/>
            <person name="Guillou S."/>
            <person name="Cros-Aarteil S."/>
            <person name="Calhoun S."/>
            <person name="Haridas S."/>
            <person name="Kuo A."/>
            <person name="Mondo S."/>
            <person name="Pangilinan J."/>
            <person name="Riley R."/>
            <person name="LaButti K."/>
            <person name="Andreopoulos B."/>
            <person name="Lipzen A."/>
            <person name="Chen C."/>
            <person name="Yan M."/>
            <person name="Daum C."/>
            <person name="Ng V."/>
            <person name="Clum A."/>
            <person name="Steindorff A."/>
            <person name="Ohm R.A."/>
            <person name="Martin F."/>
            <person name="Silar P."/>
            <person name="Natvig D.O."/>
            <person name="Lalanne C."/>
            <person name="Gautier V."/>
            <person name="Ament-Velasquez S.L."/>
            <person name="Kruys A."/>
            <person name="Hutchinson M.I."/>
            <person name="Powell A.J."/>
            <person name="Barry K."/>
            <person name="Miller A.N."/>
            <person name="Grigoriev I.V."/>
            <person name="Debuchy R."/>
            <person name="Gladieux P."/>
            <person name="Hiltunen Thoren M."/>
            <person name="Johannesson H."/>
        </authorList>
    </citation>
    <scope>NUCLEOTIDE SEQUENCE</scope>
    <source>
        <strain evidence="2">PSN324</strain>
    </source>
</reference>
<gene>
    <name evidence="2" type="ORF">QBC42DRAFT_320648</name>
</gene>
<accession>A0AAV9HUH8</accession>
<dbReference type="AlphaFoldDB" id="A0AAV9HUH8"/>
<comment type="caution">
    <text evidence="2">The sequence shown here is derived from an EMBL/GenBank/DDBJ whole genome shotgun (WGS) entry which is preliminary data.</text>
</comment>
<evidence type="ECO:0000256" key="1">
    <source>
        <dbReference type="SAM" id="MobiDB-lite"/>
    </source>
</evidence>
<dbReference type="EMBL" id="MU864949">
    <property type="protein sequence ID" value="KAK4464382.1"/>
    <property type="molecule type" value="Genomic_DNA"/>
</dbReference>
<keyword evidence="3" id="KW-1185">Reference proteome</keyword>
<proteinExistence type="predicted"/>
<protein>
    <submittedName>
        <fullName evidence="2">Uncharacterized protein</fullName>
    </submittedName>
</protein>
<organism evidence="2 3">
    <name type="scientific">Cladorrhinum samala</name>
    <dbReference type="NCBI Taxonomy" id="585594"/>
    <lineage>
        <taxon>Eukaryota</taxon>
        <taxon>Fungi</taxon>
        <taxon>Dikarya</taxon>
        <taxon>Ascomycota</taxon>
        <taxon>Pezizomycotina</taxon>
        <taxon>Sordariomycetes</taxon>
        <taxon>Sordariomycetidae</taxon>
        <taxon>Sordariales</taxon>
        <taxon>Podosporaceae</taxon>
        <taxon>Cladorrhinum</taxon>
    </lineage>
</organism>
<dbReference type="Proteomes" id="UP001321749">
    <property type="component" value="Unassembled WGS sequence"/>
</dbReference>
<reference evidence="2" key="2">
    <citation type="submission" date="2023-06" db="EMBL/GenBank/DDBJ databases">
        <authorList>
            <consortium name="Lawrence Berkeley National Laboratory"/>
            <person name="Mondo S.J."/>
            <person name="Hensen N."/>
            <person name="Bonometti L."/>
            <person name="Westerberg I."/>
            <person name="Brannstrom I.O."/>
            <person name="Guillou S."/>
            <person name="Cros-Aarteil S."/>
            <person name="Calhoun S."/>
            <person name="Haridas S."/>
            <person name="Kuo A."/>
            <person name="Pangilinan J."/>
            <person name="Riley R."/>
            <person name="Labutti K."/>
            <person name="Andreopoulos B."/>
            <person name="Lipzen A."/>
            <person name="Chen C."/>
            <person name="Yanf M."/>
            <person name="Daum C."/>
            <person name="Ng V."/>
            <person name="Clum A."/>
            <person name="Steindorff A."/>
            <person name="Ohm R."/>
            <person name="Martin F."/>
            <person name="Silar P."/>
            <person name="Natvig D."/>
            <person name="Lalanne C."/>
            <person name="Gautier V."/>
            <person name="Ament-Velasquez S.L."/>
            <person name="Kruys A."/>
            <person name="Hutchinson M.I."/>
            <person name="Powell A.J."/>
            <person name="Barry K."/>
            <person name="Miller A.N."/>
            <person name="Grigoriev I.V."/>
            <person name="Debuchy R."/>
            <person name="Gladieux P."/>
            <person name="Thoren M.H."/>
            <person name="Johannesson H."/>
        </authorList>
    </citation>
    <scope>NUCLEOTIDE SEQUENCE</scope>
    <source>
        <strain evidence="2">PSN324</strain>
    </source>
</reference>
<feature type="region of interest" description="Disordered" evidence="1">
    <location>
        <begin position="1"/>
        <end position="41"/>
    </location>
</feature>
<evidence type="ECO:0000313" key="3">
    <source>
        <dbReference type="Proteomes" id="UP001321749"/>
    </source>
</evidence>